<proteinExistence type="predicted"/>
<evidence type="ECO:0000313" key="3">
    <source>
        <dbReference type="Proteomes" id="UP000121539"/>
    </source>
</evidence>
<dbReference type="EMBL" id="KJ705001">
    <property type="protein sequence ID" value="AIB03198.1"/>
    <property type="molecule type" value="Genomic_DNA"/>
</dbReference>
<dbReference type="GeneID" id="19620177"/>
<gene>
    <name evidence="2" type="ORF">BoHV6ORF45</name>
</gene>
<name>A0A060CXL9_9GAMA</name>
<evidence type="ECO:0000256" key="1">
    <source>
        <dbReference type="SAM" id="MobiDB-lite"/>
    </source>
</evidence>
<accession>A0A060CXL9</accession>
<feature type="compositionally biased region" description="Basic residues" evidence="1">
    <location>
        <begin position="185"/>
        <end position="195"/>
    </location>
</feature>
<evidence type="ECO:0000313" key="2">
    <source>
        <dbReference type="EMBL" id="AIB03198.1"/>
    </source>
</evidence>
<feature type="region of interest" description="Disordered" evidence="1">
    <location>
        <begin position="73"/>
        <end position="273"/>
    </location>
</feature>
<keyword evidence="3" id="KW-1185">Reference proteome</keyword>
<dbReference type="KEGG" id="vg:19620177"/>
<protein>
    <submittedName>
        <fullName evidence="2">ORF45</fullName>
    </submittedName>
</protein>
<sequence length="273" mass="30546">MAMFLKKPFTVSKVPKDDRLLPVEGAPRRKKTQFFKFPPWKSPVQLAESGCQSPSQFVKQILDEDEVFYPDGIVGPNVMLTDDPIRPLRPISQTHSSSSEESDTESSSEDESEEEQESYVLDEAEEDSEGDTEDSAVDCSSDEELHTSPLTPSPLKNLPSRHPLSSSSSSDEERMAVARGSVVSKSRKSVKKCRKLSSSNNESDTDEEFMFLRPPIKEAKRVHTPSPPSSPVQLKRPSKGGAVEDADENYENRVMLDTPPIKNNDESYPWPWL</sequence>
<feature type="compositionally biased region" description="Acidic residues" evidence="1">
    <location>
        <begin position="100"/>
        <end position="142"/>
    </location>
</feature>
<organism evidence="2 3">
    <name type="scientific">Bovine gammaherpesvirus 6</name>
    <dbReference type="NCBI Taxonomy" id="1504288"/>
    <lineage>
        <taxon>Viruses</taxon>
        <taxon>Duplodnaviria</taxon>
        <taxon>Heunggongvirae</taxon>
        <taxon>Peploviricota</taxon>
        <taxon>Herviviricetes</taxon>
        <taxon>Herpesvirales</taxon>
        <taxon>Orthoherpesviridae</taxon>
        <taxon>Gammaherpesvirinae</taxon>
        <taxon>Macavirus</taxon>
        <taxon>Macavirus bovinegamma6</taxon>
    </lineage>
</organism>
<reference evidence="2 3" key="1">
    <citation type="journal article" date="2014" name="J. Gen. Virol.">
        <title>Novel gammaherpesvirus functions encoded by bovine herpesvirus 6 (bovine lymphotropic virus).</title>
        <authorList>
            <person name="Jia J."/>
            <person name="Delhon G."/>
            <person name="Tulman E.R."/>
            <person name="Diel D.G."/>
            <person name="Osorio F.A."/>
            <person name="Wen X."/>
            <person name="Kutish G.F."/>
            <person name="Rock D.L."/>
        </authorList>
    </citation>
    <scope>NUCLEOTIDE SEQUENCE [LARGE SCALE GENOMIC DNA]</scope>
    <source>
        <strain evidence="2">Pennsylvania 47</strain>
    </source>
</reference>
<dbReference type="OrthoDB" id="29129at10239"/>
<dbReference type="RefSeq" id="YP_009042022.1">
    <property type="nucleotide sequence ID" value="NC_024303.1"/>
</dbReference>
<dbReference type="Proteomes" id="UP000121539">
    <property type="component" value="Segment"/>
</dbReference>